<dbReference type="GO" id="GO:0046740">
    <property type="term" value="P:transport of virus in host, cell to cell"/>
    <property type="evidence" value="ECO:0007669"/>
    <property type="project" value="UniProtKB-KW"/>
</dbReference>
<keyword evidence="4" id="KW-0813">Transport</keyword>
<comment type="subcellular location">
    <subcellularLocation>
        <location evidence="1">Host endoplasmic reticulum membrane</location>
    </subcellularLocation>
</comment>
<dbReference type="GeneID" id="5065802"/>
<dbReference type="Proteomes" id="UP000204444">
    <property type="component" value="Segment"/>
</dbReference>
<keyword evidence="10" id="KW-1038">Host endoplasmic reticulum</keyword>
<evidence type="ECO:0000256" key="7">
    <source>
        <dbReference type="ARBA" id="ARBA00022989"/>
    </source>
</evidence>
<evidence type="ECO:0000256" key="6">
    <source>
        <dbReference type="ARBA" id="ARBA00022870"/>
    </source>
</evidence>
<keyword evidence="9" id="KW-0472">Membrane</keyword>
<evidence type="ECO:0000256" key="1">
    <source>
        <dbReference type="ARBA" id="ARBA00004625"/>
    </source>
</evidence>
<evidence type="ECO:0000256" key="12">
    <source>
        <dbReference type="ARBA" id="ARBA00030266"/>
    </source>
</evidence>
<dbReference type="InterPro" id="IPR003411">
    <property type="entry name" value="TGBp3"/>
</dbReference>
<evidence type="ECO:0000256" key="4">
    <source>
        <dbReference type="ARBA" id="ARBA00022448"/>
    </source>
</evidence>
<keyword evidence="7" id="KW-1133">Transmembrane helix</keyword>
<sequence length="64" mass="6949">MLSRIQCAILCASVLCSILLLLLNRSNSTCVVVISGESVKIVGCEFTDNFLEFARGVKPYCGCF</sequence>
<evidence type="ECO:0000256" key="3">
    <source>
        <dbReference type="ARBA" id="ARBA00013812"/>
    </source>
</evidence>
<accession>A4ZWC8</accession>
<evidence type="ECO:0000256" key="2">
    <source>
        <dbReference type="ARBA" id="ARBA00010355"/>
    </source>
</evidence>
<protein>
    <recommendedName>
        <fullName evidence="3">Movement protein TGBp3</fullName>
    </recommendedName>
    <alternativeName>
        <fullName evidence="12">7 kDa protein</fullName>
    </alternativeName>
    <alternativeName>
        <fullName evidence="13">Triple gene block 3 protein</fullName>
    </alternativeName>
</protein>
<evidence type="ECO:0000313" key="15">
    <source>
        <dbReference type="Proteomes" id="UP000204444"/>
    </source>
</evidence>
<dbReference type="EMBL" id="EF492068">
    <property type="protein sequence ID" value="ABP37859.1"/>
    <property type="molecule type" value="Genomic_RNA"/>
</dbReference>
<evidence type="ECO:0000256" key="11">
    <source>
        <dbReference type="ARBA" id="ARBA00025270"/>
    </source>
</evidence>
<comment type="function">
    <text evidence="11">Plays a role in viral cell-to-cell propagation, by facilitating genome transport to neighboring plant cells through plasmosdesmata. May induce the formation of granular vesicles derived from the Endoplasmic reticulum, which align on actin filaments.</text>
</comment>
<evidence type="ECO:0000256" key="9">
    <source>
        <dbReference type="ARBA" id="ARBA00023136"/>
    </source>
</evidence>
<keyword evidence="15" id="KW-1185">Reference proteome</keyword>
<evidence type="ECO:0000256" key="10">
    <source>
        <dbReference type="ARBA" id="ARBA00023184"/>
    </source>
</evidence>
<keyword evidence="6" id="KW-1043">Host membrane</keyword>
<evidence type="ECO:0000313" key="14">
    <source>
        <dbReference type="EMBL" id="ABP37859.1"/>
    </source>
</evidence>
<comment type="similarity">
    <text evidence="2">Belongs to the Tymovirales TGBp3 protein family.</text>
</comment>
<evidence type="ECO:0000256" key="8">
    <source>
        <dbReference type="ARBA" id="ARBA00023031"/>
    </source>
</evidence>
<reference evidence="14 15" key="1">
    <citation type="submission" date="2007-03" db="EMBL/GenBank/DDBJ databases">
        <authorList>
            <person name="Hammond J."/>
            <person name="Reinsel M.D."/>
            <person name="Maroon-Lango C.J."/>
        </authorList>
    </citation>
    <scope>NUCLEOTIDE SEQUENCE [LARGE SCALE GENOMIC DNA]</scope>
    <source>
        <strain evidence="14">BR</strain>
    </source>
</reference>
<organism evidence="14 15">
    <name type="scientific">Phlox virus S</name>
    <dbReference type="NCBI Taxonomy" id="436066"/>
    <lineage>
        <taxon>Viruses</taxon>
        <taxon>Riboviria</taxon>
        <taxon>Orthornavirae</taxon>
        <taxon>Kitrinoviricota</taxon>
        <taxon>Alsuviricetes</taxon>
        <taxon>Tymovirales</taxon>
        <taxon>Betaflexiviridae</taxon>
        <taxon>Quinvirinae</taxon>
        <taxon>Carlavirus</taxon>
        <taxon>Carlavirus sigmaphlocis</taxon>
    </lineage>
</organism>
<dbReference type="KEGG" id="vg:5065802"/>
<dbReference type="RefSeq" id="YP_001165304.1">
    <property type="nucleotide sequence ID" value="NC_009383.1"/>
</dbReference>
<proteinExistence type="inferred from homology"/>
<dbReference type="Pfam" id="PF02495">
    <property type="entry name" value="TGBp3"/>
    <property type="match status" value="1"/>
</dbReference>
<dbReference type="OrthoDB" id="29091at10239"/>
<evidence type="ECO:0000256" key="13">
    <source>
        <dbReference type="ARBA" id="ARBA00033148"/>
    </source>
</evidence>
<name>A4ZWC8_9VIRU</name>
<dbReference type="GO" id="GO:0044167">
    <property type="term" value="C:host cell endoplasmic reticulum membrane"/>
    <property type="evidence" value="ECO:0007669"/>
    <property type="project" value="UniProtKB-SubCell"/>
</dbReference>
<keyword evidence="8" id="KW-0916">Viral movement protein</keyword>
<keyword evidence="5" id="KW-0812">Transmembrane</keyword>
<evidence type="ECO:0000256" key="5">
    <source>
        <dbReference type="ARBA" id="ARBA00022692"/>
    </source>
</evidence>